<dbReference type="Gene3D" id="2.120.10.30">
    <property type="entry name" value="TolB, C-terminal domain"/>
    <property type="match status" value="1"/>
</dbReference>
<sequence length="366" mass="39639">MLRTLCALIALPGLALADTYETSHGTVEVTQIAADIENGWAFAFLPTGEILVTERGGTLWMISDLGRERVRGVPTVVARQQGGLLDIALAHDFERSNRLYLTYAKDRSLGESSTAVAAATFDRFGPALHDVTDLFVQDPPLRSGRHYGSRIVVAENGDLWVTFGDRGERPEAQDPSNAIGSIIRITPQGAPSPENPIEQPDNAIAQTWSYGHRNVQGATMAADGSLWTVEHGARGGDELNHPQPGRNYGWPLISYGTHYTGGKIGFGTAQEGMEQPVHYWDPSIAPSGLTSYAGDLFPQWQGDLFVGALAGQMIVRLDMEDGKVLGEEELFAGDYGRVRDVRTGPDGALWFLTDASDGALYRVTPN</sequence>
<dbReference type="Pfam" id="PF07995">
    <property type="entry name" value="GSDH"/>
    <property type="match status" value="1"/>
</dbReference>
<dbReference type="SUPFAM" id="SSF50952">
    <property type="entry name" value="Soluble quinoprotein glucose dehydrogenase"/>
    <property type="match status" value="1"/>
</dbReference>
<evidence type="ECO:0000259" key="2">
    <source>
        <dbReference type="Pfam" id="PF07995"/>
    </source>
</evidence>
<organism evidence="3 4">
    <name type="scientific">Rubricella aquisinus</name>
    <dbReference type="NCBI Taxonomy" id="2028108"/>
    <lineage>
        <taxon>Bacteria</taxon>
        <taxon>Pseudomonadati</taxon>
        <taxon>Pseudomonadota</taxon>
        <taxon>Alphaproteobacteria</taxon>
        <taxon>Rhodobacterales</taxon>
        <taxon>Paracoccaceae</taxon>
        <taxon>Rubricella</taxon>
    </lineage>
</organism>
<proteinExistence type="predicted"/>
<dbReference type="InterPro" id="IPR011042">
    <property type="entry name" value="6-blade_b-propeller_TolB-like"/>
</dbReference>
<accession>A0A840WYR6</accession>
<dbReference type="InterPro" id="IPR012938">
    <property type="entry name" value="Glc/Sorbosone_DH"/>
</dbReference>
<dbReference type="EMBL" id="JACIJS010000002">
    <property type="protein sequence ID" value="MBB5514806.1"/>
    <property type="molecule type" value="Genomic_DNA"/>
</dbReference>
<feature type="chain" id="PRO_5032640914" evidence="1">
    <location>
        <begin position="18"/>
        <end position="366"/>
    </location>
</feature>
<keyword evidence="4" id="KW-1185">Reference proteome</keyword>
<dbReference type="InterPro" id="IPR011041">
    <property type="entry name" value="Quinoprot_gluc/sorb_DH_b-prop"/>
</dbReference>
<evidence type="ECO:0000313" key="4">
    <source>
        <dbReference type="Proteomes" id="UP000553766"/>
    </source>
</evidence>
<dbReference type="RefSeq" id="WP_184008790.1">
    <property type="nucleotide sequence ID" value="NZ_JACIJS010000002.1"/>
</dbReference>
<dbReference type="PANTHER" id="PTHR19328:SF75">
    <property type="entry name" value="ALDOSE SUGAR DEHYDROGENASE YLII"/>
    <property type="match status" value="1"/>
</dbReference>
<feature type="domain" description="Glucose/Sorbosone dehydrogenase" evidence="2">
    <location>
        <begin position="37"/>
        <end position="362"/>
    </location>
</feature>
<dbReference type="PANTHER" id="PTHR19328">
    <property type="entry name" value="HEDGEHOG-INTERACTING PROTEIN"/>
    <property type="match status" value="1"/>
</dbReference>
<gene>
    <name evidence="3" type="ORF">FHS89_000812</name>
</gene>
<protein>
    <submittedName>
        <fullName evidence="3">Glucose/arabinose dehydrogenase</fullName>
    </submittedName>
</protein>
<name>A0A840WYR6_9RHOB</name>
<comment type="caution">
    <text evidence="3">The sequence shown here is derived from an EMBL/GenBank/DDBJ whole genome shotgun (WGS) entry which is preliminary data.</text>
</comment>
<dbReference type="AlphaFoldDB" id="A0A840WYR6"/>
<feature type="signal peptide" evidence="1">
    <location>
        <begin position="1"/>
        <end position="17"/>
    </location>
</feature>
<evidence type="ECO:0000256" key="1">
    <source>
        <dbReference type="SAM" id="SignalP"/>
    </source>
</evidence>
<keyword evidence="1" id="KW-0732">Signal</keyword>
<reference evidence="3 4" key="1">
    <citation type="submission" date="2020-08" db="EMBL/GenBank/DDBJ databases">
        <title>Genomic Encyclopedia of Type Strains, Phase IV (KMG-IV): sequencing the most valuable type-strain genomes for metagenomic binning, comparative biology and taxonomic classification.</title>
        <authorList>
            <person name="Goeker M."/>
        </authorList>
    </citation>
    <scope>NUCLEOTIDE SEQUENCE [LARGE SCALE GENOMIC DNA]</scope>
    <source>
        <strain evidence="3 4">DSM 103377</strain>
    </source>
</reference>
<evidence type="ECO:0000313" key="3">
    <source>
        <dbReference type="EMBL" id="MBB5514806.1"/>
    </source>
</evidence>
<dbReference type="Proteomes" id="UP000553766">
    <property type="component" value="Unassembled WGS sequence"/>
</dbReference>